<dbReference type="PANTHER" id="PTHR10380:SF200">
    <property type="entry name" value="CUTICULAR PROTEIN 49AB-RELATED"/>
    <property type="match status" value="1"/>
</dbReference>
<keyword evidence="2 4" id="KW-0732">Signal</keyword>
<keyword evidence="6" id="KW-1185">Reference proteome</keyword>
<dbReference type="GO" id="GO:0062129">
    <property type="term" value="C:chitin-based extracellular matrix"/>
    <property type="evidence" value="ECO:0007669"/>
    <property type="project" value="TreeGrafter"/>
</dbReference>
<dbReference type="EMBL" id="CAJHNJ030000048">
    <property type="protein sequence ID" value="CAG9132297.1"/>
    <property type="molecule type" value="Genomic_DNA"/>
</dbReference>
<proteinExistence type="predicted"/>
<dbReference type="PANTHER" id="PTHR10380">
    <property type="entry name" value="CUTICLE PROTEIN"/>
    <property type="match status" value="1"/>
</dbReference>
<evidence type="ECO:0000313" key="6">
    <source>
        <dbReference type="Proteomes" id="UP000653454"/>
    </source>
</evidence>
<keyword evidence="1 3" id="KW-0193">Cuticle</keyword>
<dbReference type="PROSITE" id="PS00233">
    <property type="entry name" value="CHIT_BIND_RR_1"/>
    <property type="match status" value="2"/>
</dbReference>
<dbReference type="PROSITE" id="PS51155">
    <property type="entry name" value="CHIT_BIND_RR_2"/>
    <property type="match status" value="2"/>
</dbReference>
<dbReference type="AlphaFoldDB" id="A0A8S4FYV4"/>
<evidence type="ECO:0000256" key="2">
    <source>
        <dbReference type="ARBA" id="ARBA00022729"/>
    </source>
</evidence>
<evidence type="ECO:0000313" key="5">
    <source>
        <dbReference type="EMBL" id="CAG9132297.1"/>
    </source>
</evidence>
<feature type="chain" id="PRO_5035761520" evidence="4">
    <location>
        <begin position="19"/>
        <end position="379"/>
    </location>
</feature>
<reference evidence="5" key="1">
    <citation type="submission" date="2020-11" db="EMBL/GenBank/DDBJ databases">
        <authorList>
            <person name="Whiteford S."/>
        </authorList>
    </citation>
    <scope>NUCLEOTIDE SEQUENCE</scope>
</reference>
<organism evidence="5 6">
    <name type="scientific">Plutella xylostella</name>
    <name type="common">Diamondback moth</name>
    <name type="synonym">Plutella maculipennis</name>
    <dbReference type="NCBI Taxonomy" id="51655"/>
    <lineage>
        <taxon>Eukaryota</taxon>
        <taxon>Metazoa</taxon>
        <taxon>Ecdysozoa</taxon>
        <taxon>Arthropoda</taxon>
        <taxon>Hexapoda</taxon>
        <taxon>Insecta</taxon>
        <taxon>Pterygota</taxon>
        <taxon>Neoptera</taxon>
        <taxon>Endopterygota</taxon>
        <taxon>Lepidoptera</taxon>
        <taxon>Glossata</taxon>
        <taxon>Ditrysia</taxon>
        <taxon>Yponomeutoidea</taxon>
        <taxon>Plutellidae</taxon>
        <taxon>Plutella</taxon>
    </lineage>
</organism>
<evidence type="ECO:0000256" key="1">
    <source>
        <dbReference type="ARBA" id="ARBA00022460"/>
    </source>
</evidence>
<comment type="caution">
    <text evidence="5">The sequence shown here is derived from an EMBL/GenBank/DDBJ whole genome shotgun (WGS) entry which is preliminary data.</text>
</comment>
<sequence>MVSLRLVFAASVVSSVIAAPSNDGRWSPEQYDDGKYRRPRDEGRYIHIPNPYIHIDNPYDGGYGPYSHLYDPYNGAESRDQYRLVMVPPNDDNPYYKEGYYRNNGIKIIKQRHNYEEDKYDFDFETENKIRAEERAVLKNPNTADEGIASSGFYEYIGPDGFMYRVDYTADENGFRPKLKRLETPYSGKWVLEKLVIASCVLAVVLAAPKPGEDGKWHPQKYGDTGKYVHIPNPYIHIDNPYDGGYGPYNHLIDPYIHEESRDVYKFVMVPPNDINPYYKEGYYKNNGIKIIKQRHNYQEDKYDFDFETENKIRAEEKAVLKHPNKIVDGTASSGFYEYIGPDGFMYRVDYTADENGFLPKLKRLETPYSGKWVLEKAN</sequence>
<dbReference type="Pfam" id="PF00379">
    <property type="entry name" value="Chitin_bind_4"/>
    <property type="match status" value="2"/>
</dbReference>
<feature type="signal peptide" evidence="4">
    <location>
        <begin position="1"/>
        <end position="18"/>
    </location>
</feature>
<accession>A0A8S4FYV4</accession>
<gene>
    <name evidence="5" type="ORF">PLXY2_LOCUS10627</name>
</gene>
<dbReference type="InterPro" id="IPR000618">
    <property type="entry name" value="Insect_cuticle"/>
</dbReference>
<dbReference type="Proteomes" id="UP000653454">
    <property type="component" value="Unassembled WGS sequence"/>
</dbReference>
<dbReference type="InterPro" id="IPR031311">
    <property type="entry name" value="CHIT_BIND_RR_consensus"/>
</dbReference>
<evidence type="ECO:0000256" key="4">
    <source>
        <dbReference type="SAM" id="SignalP"/>
    </source>
</evidence>
<name>A0A8S4FYV4_PLUXY</name>
<dbReference type="GO" id="GO:0008010">
    <property type="term" value="F:structural constituent of chitin-based larval cuticle"/>
    <property type="evidence" value="ECO:0007669"/>
    <property type="project" value="TreeGrafter"/>
</dbReference>
<protein>
    <submittedName>
        <fullName evidence="5">(diamondback moth) hypothetical protein</fullName>
    </submittedName>
</protein>
<evidence type="ECO:0000256" key="3">
    <source>
        <dbReference type="PROSITE-ProRule" id="PRU00497"/>
    </source>
</evidence>
<dbReference type="InterPro" id="IPR050468">
    <property type="entry name" value="Cuticle_Struct_Prot"/>
</dbReference>